<keyword evidence="4" id="KW-0547">Nucleotide-binding</keyword>
<evidence type="ECO:0000256" key="6">
    <source>
        <dbReference type="ARBA" id="ARBA00022967"/>
    </source>
</evidence>
<dbReference type="AlphaFoldDB" id="V5WD44"/>
<dbReference type="Pfam" id="PF01262">
    <property type="entry name" value="AlaDh_PNT_C"/>
    <property type="match status" value="1"/>
</dbReference>
<comment type="similarity">
    <text evidence="2">Belongs to the AlaDH/PNT family.</text>
</comment>
<dbReference type="FunFam" id="3.40.50.720:FF:000188">
    <property type="entry name" value="NAD(P) transhydrogenase alpha subunit 1"/>
    <property type="match status" value="1"/>
</dbReference>
<evidence type="ECO:0000256" key="9">
    <source>
        <dbReference type="ARBA" id="ARBA00071353"/>
    </source>
</evidence>
<dbReference type="PATRIC" id="fig|1307761.3.peg.43"/>
<dbReference type="InterPro" id="IPR007886">
    <property type="entry name" value="AlaDH/PNT_N"/>
</dbReference>
<dbReference type="GO" id="GO:0006740">
    <property type="term" value="P:NADPH regeneration"/>
    <property type="evidence" value="ECO:0007669"/>
    <property type="project" value="TreeGrafter"/>
</dbReference>
<dbReference type="eggNOG" id="COG3288">
    <property type="taxonomic scope" value="Bacteria"/>
</dbReference>
<dbReference type="InterPro" id="IPR008143">
    <property type="entry name" value="Ala_DH/PNT_CS2"/>
</dbReference>
<dbReference type="SMART" id="SM01002">
    <property type="entry name" value="AlaDh_PNT_C"/>
    <property type="match status" value="1"/>
</dbReference>
<evidence type="ECO:0000313" key="15">
    <source>
        <dbReference type="Proteomes" id="UP000018680"/>
    </source>
</evidence>
<evidence type="ECO:0000256" key="2">
    <source>
        <dbReference type="ARBA" id="ARBA00005689"/>
    </source>
</evidence>
<dbReference type="OrthoDB" id="9804592at2"/>
<dbReference type="NCBIfam" id="NF006942">
    <property type="entry name" value="PRK09424.1"/>
    <property type="match status" value="1"/>
</dbReference>
<proteinExistence type="inferred from homology"/>
<dbReference type="KEGG" id="slr:L21SP2_0043"/>
<gene>
    <name evidence="14" type="ORF">L21SP2_0043</name>
</gene>
<evidence type="ECO:0000256" key="4">
    <source>
        <dbReference type="ARBA" id="ARBA00022741"/>
    </source>
</evidence>
<dbReference type="CDD" id="cd05304">
    <property type="entry name" value="Rubrum_tdh"/>
    <property type="match status" value="1"/>
</dbReference>
<dbReference type="Pfam" id="PF05222">
    <property type="entry name" value="AlaDh_PNT_N"/>
    <property type="match status" value="1"/>
</dbReference>
<dbReference type="SMART" id="SM01003">
    <property type="entry name" value="AlaDh_PNT_N"/>
    <property type="match status" value="1"/>
</dbReference>
<protein>
    <recommendedName>
        <fullName evidence="9">NAD(P) transhydrogenase subunit alpha part 1</fullName>
        <ecNumber evidence="3">7.1.1.1</ecNumber>
    </recommendedName>
    <alternativeName>
        <fullName evidence="11">Nicotinamide nucleotide transhydrogenase subunit alpha 1</fullName>
    </alternativeName>
    <alternativeName>
        <fullName evidence="10">Pyridine nucleotide transhydrogenase subunit alpha 1</fullName>
    </alternativeName>
</protein>
<dbReference type="GO" id="GO:0050661">
    <property type="term" value="F:NADP binding"/>
    <property type="evidence" value="ECO:0007669"/>
    <property type="project" value="TreeGrafter"/>
</dbReference>
<dbReference type="InterPro" id="IPR036291">
    <property type="entry name" value="NAD(P)-bd_dom_sf"/>
</dbReference>
<dbReference type="GO" id="GO:0005886">
    <property type="term" value="C:plasma membrane"/>
    <property type="evidence" value="ECO:0007669"/>
    <property type="project" value="TreeGrafter"/>
</dbReference>
<evidence type="ECO:0000259" key="12">
    <source>
        <dbReference type="SMART" id="SM01002"/>
    </source>
</evidence>
<comment type="catalytic activity">
    <reaction evidence="8">
        <text>NAD(+) + NADPH + H(+)(in) = NADH + NADP(+) + H(+)(out)</text>
        <dbReference type="Rhea" id="RHEA:47992"/>
        <dbReference type="ChEBI" id="CHEBI:15378"/>
        <dbReference type="ChEBI" id="CHEBI:57540"/>
        <dbReference type="ChEBI" id="CHEBI:57783"/>
        <dbReference type="ChEBI" id="CHEBI:57945"/>
        <dbReference type="ChEBI" id="CHEBI:58349"/>
        <dbReference type="EC" id="7.1.1.1"/>
    </reaction>
</comment>
<keyword evidence="15" id="KW-1185">Reference proteome</keyword>
<feature type="domain" description="Alanine dehydrogenase/pyridine nucleotide transhydrogenase NAD(H)-binding" evidence="12">
    <location>
        <begin position="153"/>
        <end position="318"/>
    </location>
</feature>
<feature type="domain" description="Alanine dehydrogenase/pyridine nucleotide transhydrogenase N-terminal" evidence="13">
    <location>
        <begin position="4"/>
        <end position="144"/>
    </location>
</feature>
<reference evidence="14 15" key="1">
    <citation type="journal article" date="2015" name="Stand. Genomic Sci.">
        <title>Complete genome sequence and description of Salinispira pacifica gen. nov., sp. nov., a novel spirochaete isolated form a hypersaline microbial mat.</title>
        <authorList>
            <person name="Ben Hania W."/>
            <person name="Joseph M."/>
            <person name="Schumann P."/>
            <person name="Bunk B."/>
            <person name="Fiebig A."/>
            <person name="Sproer C."/>
            <person name="Klenk H.P."/>
            <person name="Fardeau M.L."/>
            <person name="Spring S."/>
        </authorList>
    </citation>
    <scope>NUCLEOTIDE SEQUENCE [LARGE SCALE GENOMIC DNA]</scope>
    <source>
        <strain evidence="14 15">L21-RPul-D2</strain>
    </source>
</reference>
<dbReference type="EMBL" id="CP006939">
    <property type="protein sequence ID" value="AHC13489.1"/>
    <property type="molecule type" value="Genomic_DNA"/>
</dbReference>
<dbReference type="Proteomes" id="UP000018680">
    <property type="component" value="Chromosome"/>
</dbReference>
<organism evidence="14 15">
    <name type="scientific">Salinispira pacifica</name>
    <dbReference type="NCBI Taxonomy" id="1307761"/>
    <lineage>
        <taxon>Bacteria</taxon>
        <taxon>Pseudomonadati</taxon>
        <taxon>Spirochaetota</taxon>
        <taxon>Spirochaetia</taxon>
        <taxon>Spirochaetales</taxon>
        <taxon>Spirochaetaceae</taxon>
        <taxon>Salinispira</taxon>
    </lineage>
</organism>
<keyword evidence="7" id="KW-0520">NAD</keyword>
<dbReference type="InterPro" id="IPR007698">
    <property type="entry name" value="AlaDH/PNT_NAD(H)-bd"/>
</dbReference>
<keyword evidence="14" id="KW-0560">Oxidoreductase</keyword>
<dbReference type="RefSeq" id="WP_024266422.1">
    <property type="nucleotide sequence ID" value="NC_023035.1"/>
</dbReference>
<evidence type="ECO:0000256" key="10">
    <source>
        <dbReference type="ARBA" id="ARBA00076996"/>
    </source>
</evidence>
<dbReference type="GO" id="GO:0016491">
    <property type="term" value="F:oxidoreductase activity"/>
    <property type="evidence" value="ECO:0007669"/>
    <property type="project" value="UniProtKB-KW"/>
</dbReference>
<dbReference type="HOGENOM" id="CLU_003376_2_1_12"/>
<dbReference type="GO" id="GO:0008750">
    <property type="term" value="F:proton-translocating NAD(P)+ transhydrogenase activity"/>
    <property type="evidence" value="ECO:0007669"/>
    <property type="project" value="UniProtKB-EC"/>
</dbReference>
<name>V5WD44_9SPIO</name>
<evidence type="ECO:0000256" key="11">
    <source>
        <dbReference type="ARBA" id="ARBA00084087"/>
    </source>
</evidence>
<dbReference type="SUPFAM" id="SSF51735">
    <property type="entry name" value="NAD(P)-binding Rossmann-fold domains"/>
    <property type="match status" value="1"/>
</dbReference>
<evidence type="ECO:0000256" key="3">
    <source>
        <dbReference type="ARBA" id="ARBA00012943"/>
    </source>
</evidence>
<dbReference type="STRING" id="1307761.L21SP2_0043"/>
<evidence type="ECO:0000256" key="1">
    <source>
        <dbReference type="ARBA" id="ARBA00003943"/>
    </source>
</evidence>
<evidence type="ECO:0000256" key="7">
    <source>
        <dbReference type="ARBA" id="ARBA00023027"/>
    </source>
</evidence>
<accession>V5WD44</accession>
<keyword evidence="6" id="KW-1278">Translocase</keyword>
<dbReference type="Gene3D" id="3.40.50.720">
    <property type="entry name" value="NAD(P)-binding Rossmann-like Domain"/>
    <property type="match status" value="2"/>
</dbReference>
<dbReference type="EC" id="7.1.1.1" evidence="3"/>
<dbReference type="PANTHER" id="PTHR10160:SF19">
    <property type="entry name" value="PROTON-TRANSLOCATING NAD(P)(+) TRANSHYDROGENASE"/>
    <property type="match status" value="1"/>
</dbReference>
<dbReference type="PROSITE" id="PS00837">
    <property type="entry name" value="ALADH_PNT_2"/>
    <property type="match status" value="1"/>
</dbReference>
<evidence type="ECO:0000259" key="13">
    <source>
        <dbReference type="SMART" id="SM01003"/>
    </source>
</evidence>
<evidence type="ECO:0000256" key="5">
    <source>
        <dbReference type="ARBA" id="ARBA00022857"/>
    </source>
</evidence>
<sequence length="383" mass="41318">MVIGIPKELYPGENRVACAPSQVQKLVKAGHQLMVEKDAGFMSGYTDDSYTEKGAEVVGRDDLFSRADVIFTVRSGAAAGDQGAKDASHMKDGQMVIGTMDPYQPHPSFEIFRDKHISSFALELIPRITRAQSMDVLSSMANLAGYKAVLLAAGELSKMFPMMMTAAGTIVPAKVFIVGVGVAGLQAIATAKRLGAVVSAYDIRPAVKEQVQSLGAKFVEMELETDSAEGSGGYAREMDEDFYRKQRQMMTDVIGDSDVVITTAAIPGKKSPVLVTGEMVDAMNPGSVIVDMAVERGGNCELSRAGETVDHKGVKILGPVNIPSTLAYHASQLYGKNIETFFLNFFDKEGNFSIDMEDEIISSTMLTHNGELPVEERKRILGL</sequence>
<evidence type="ECO:0000256" key="8">
    <source>
        <dbReference type="ARBA" id="ARBA00048202"/>
    </source>
</evidence>
<evidence type="ECO:0000313" key="14">
    <source>
        <dbReference type="EMBL" id="AHC13489.1"/>
    </source>
</evidence>
<keyword evidence="5" id="KW-0521">NADP</keyword>
<comment type="function">
    <text evidence="1">The transhydrogenation between NADH and NADP is coupled to respiration and ATP hydrolysis and functions as a proton pump across the membrane.</text>
</comment>
<dbReference type="PANTHER" id="PTHR10160">
    <property type="entry name" value="NAD(P) TRANSHYDROGENASE"/>
    <property type="match status" value="1"/>
</dbReference>
<dbReference type="SUPFAM" id="SSF52283">
    <property type="entry name" value="Formate/glycerate dehydrogenase catalytic domain-like"/>
    <property type="match status" value="1"/>
</dbReference>